<feature type="region of interest" description="Disordered" evidence="1">
    <location>
        <begin position="133"/>
        <end position="157"/>
    </location>
</feature>
<proteinExistence type="predicted"/>
<keyword evidence="3" id="KW-1185">Reference proteome</keyword>
<feature type="compositionally biased region" description="Basic and acidic residues" evidence="1">
    <location>
        <begin position="26"/>
        <end position="45"/>
    </location>
</feature>
<sequence length="157" mass="17645">MPRPCETHALGKEAEDVQGEGGRTCSGERLERSGREQRGTGRHGKDWKKLRTLCKLNCMQIRRIREINTGPTKIYEDGTAMEWNGISGGRHYDPALRPFKIYRANPQARRIPKPTPADYTKFRCVHRFRAGNPIRPRASPLRASSAGAARDSMNATG</sequence>
<feature type="region of interest" description="Disordered" evidence="1">
    <location>
        <begin position="1"/>
        <end position="45"/>
    </location>
</feature>
<comment type="caution">
    <text evidence="2">The sequence shown here is derived from an EMBL/GenBank/DDBJ whole genome shotgun (WGS) entry which is preliminary data.</text>
</comment>
<reference evidence="2 3" key="1">
    <citation type="journal article" date="2022" name="Allergy">
        <title>Genome assembly and annotation of Periplaneta americana reveal a comprehensive cockroach allergen profile.</title>
        <authorList>
            <person name="Wang L."/>
            <person name="Xiong Q."/>
            <person name="Saelim N."/>
            <person name="Wang L."/>
            <person name="Nong W."/>
            <person name="Wan A.T."/>
            <person name="Shi M."/>
            <person name="Liu X."/>
            <person name="Cao Q."/>
            <person name="Hui J.H.L."/>
            <person name="Sookrung N."/>
            <person name="Leung T.F."/>
            <person name="Tungtrongchitr A."/>
            <person name="Tsui S.K.W."/>
        </authorList>
    </citation>
    <scope>NUCLEOTIDE SEQUENCE [LARGE SCALE GENOMIC DNA]</scope>
    <source>
        <strain evidence="2">PWHHKU_190912</strain>
    </source>
</reference>
<evidence type="ECO:0000313" key="2">
    <source>
        <dbReference type="EMBL" id="KAJ4437346.1"/>
    </source>
</evidence>
<accession>A0ABQ8SUA5</accession>
<organism evidence="2 3">
    <name type="scientific">Periplaneta americana</name>
    <name type="common">American cockroach</name>
    <name type="synonym">Blatta americana</name>
    <dbReference type="NCBI Taxonomy" id="6978"/>
    <lineage>
        <taxon>Eukaryota</taxon>
        <taxon>Metazoa</taxon>
        <taxon>Ecdysozoa</taxon>
        <taxon>Arthropoda</taxon>
        <taxon>Hexapoda</taxon>
        <taxon>Insecta</taxon>
        <taxon>Pterygota</taxon>
        <taxon>Neoptera</taxon>
        <taxon>Polyneoptera</taxon>
        <taxon>Dictyoptera</taxon>
        <taxon>Blattodea</taxon>
        <taxon>Blattoidea</taxon>
        <taxon>Blattidae</taxon>
        <taxon>Blattinae</taxon>
        <taxon>Periplaneta</taxon>
    </lineage>
</organism>
<evidence type="ECO:0000256" key="1">
    <source>
        <dbReference type="SAM" id="MobiDB-lite"/>
    </source>
</evidence>
<gene>
    <name evidence="2" type="ORF">ANN_17487</name>
</gene>
<evidence type="ECO:0000313" key="3">
    <source>
        <dbReference type="Proteomes" id="UP001148838"/>
    </source>
</evidence>
<protein>
    <submittedName>
        <fullName evidence="2">Uncharacterized protein</fullName>
    </submittedName>
</protein>
<dbReference type="EMBL" id="JAJSOF020000021">
    <property type="protein sequence ID" value="KAJ4437346.1"/>
    <property type="molecule type" value="Genomic_DNA"/>
</dbReference>
<feature type="compositionally biased region" description="Basic and acidic residues" evidence="1">
    <location>
        <begin position="1"/>
        <end position="15"/>
    </location>
</feature>
<name>A0ABQ8SUA5_PERAM</name>
<dbReference type="Proteomes" id="UP001148838">
    <property type="component" value="Unassembled WGS sequence"/>
</dbReference>